<dbReference type="InterPro" id="IPR047618">
    <property type="entry name" value="QOR-like"/>
</dbReference>
<accession>A0A2P7BSJ3</accession>
<keyword evidence="6" id="KW-1185">Reference proteome</keyword>
<dbReference type="Pfam" id="PF08240">
    <property type="entry name" value="ADH_N"/>
    <property type="match status" value="1"/>
</dbReference>
<feature type="domain" description="Enoyl reductase (ER)" evidence="4">
    <location>
        <begin position="11"/>
        <end position="323"/>
    </location>
</feature>
<dbReference type="EMBL" id="PGGO01000005">
    <property type="protein sequence ID" value="PSH69428.1"/>
    <property type="molecule type" value="Genomic_DNA"/>
</dbReference>
<dbReference type="CDD" id="cd05286">
    <property type="entry name" value="QOR2"/>
    <property type="match status" value="1"/>
</dbReference>
<dbReference type="InterPro" id="IPR020843">
    <property type="entry name" value="ER"/>
</dbReference>
<dbReference type="InterPro" id="IPR002328">
    <property type="entry name" value="ADH_Zn_CS"/>
</dbReference>
<evidence type="ECO:0000313" key="6">
    <source>
        <dbReference type="Proteomes" id="UP000241444"/>
    </source>
</evidence>
<dbReference type="Gene3D" id="3.40.50.720">
    <property type="entry name" value="NAD(P)-binding Rossmann-like Domain"/>
    <property type="match status" value="1"/>
</dbReference>
<dbReference type="InterPro" id="IPR013149">
    <property type="entry name" value="ADH-like_C"/>
</dbReference>
<dbReference type="InterPro" id="IPR002364">
    <property type="entry name" value="Quin_OxRdtase/zeta-crystal_CS"/>
</dbReference>
<dbReference type="Proteomes" id="UP000241444">
    <property type="component" value="Unassembled WGS sequence"/>
</dbReference>
<dbReference type="SUPFAM" id="SSF50129">
    <property type="entry name" value="GroES-like"/>
    <property type="match status" value="1"/>
</dbReference>
<comment type="caution">
    <text evidence="5">The sequence shown here is derived from an EMBL/GenBank/DDBJ whole genome shotgun (WGS) entry which is preliminary data.</text>
</comment>
<organism evidence="5 6">
    <name type="scientific">Phyllobacterium brassicacearum</name>
    <dbReference type="NCBI Taxonomy" id="314235"/>
    <lineage>
        <taxon>Bacteria</taxon>
        <taxon>Pseudomonadati</taxon>
        <taxon>Pseudomonadota</taxon>
        <taxon>Alphaproteobacteria</taxon>
        <taxon>Hyphomicrobiales</taxon>
        <taxon>Phyllobacteriaceae</taxon>
        <taxon>Phyllobacterium</taxon>
    </lineage>
</organism>
<comment type="cofactor">
    <cofactor evidence="3">
        <name>Zn(2+)</name>
        <dbReference type="ChEBI" id="CHEBI:29105"/>
    </cofactor>
</comment>
<dbReference type="SMART" id="SM00829">
    <property type="entry name" value="PKS_ER"/>
    <property type="match status" value="1"/>
</dbReference>
<dbReference type="OrthoDB" id="9805883at2"/>
<comment type="similarity">
    <text evidence="3">Belongs to the zinc-containing alcohol dehydrogenase family.</text>
</comment>
<dbReference type="PANTHER" id="PTHR48106:SF13">
    <property type="entry name" value="QUINONE OXIDOREDUCTASE-RELATED"/>
    <property type="match status" value="1"/>
</dbReference>
<dbReference type="GO" id="GO:0016616">
    <property type="term" value="F:oxidoreductase activity, acting on the CH-OH group of donors, NAD or NADP as acceptor"/>
    <property type="evidence" value="ECO:0007669"/>
    <property type="project" value="UniProtKB-ARBA"/>
</dbReference>
<dbReference type="NCBIfam" id="NF008024">
    <property type="entry name" value="PRK10754.1"/>
    <property type="match status" value="1"/>
</dbReference>
<dbReference type="GO" id="GO:0008270">
    <property type="term" value="F:zinc ion binding"/>
    <property type="evidence" value="ECO:0007669"/>
    <property type="project" value="InterPro"/>
</dbReference>
<keyword evidence="1" id="KW-0521">NADP</keyword>
<dbReference type="InterPro" id="IPR011032">
    <property type="entry name" value="GroES-like_sf"/>
</dbReference>
<keyword evidence="2" id="KW-0560">Oxidoreductase</keyword>
<evidence type="ECO:0000256" key="1">
    <source>
        <dbReference type="ARBA" id="ARBA00022857"/>
    </source>
</evidence>
<keyword evidence="3" id="KW-0862">Zinc</keyword>
<keyword evidence="3" id="KW-0479">Metal-binding</keyword>
<evidence type="ECO:0000313" key="5">
    <source>
        <dbReference type="EMBL" id="PSH69428.1"/>
    </source>
</evidence>
<dbReference type="PANTHER" id="PTHR48106">
    <property type="entry name" value="QUINONE OXIDOREDUCTASE PIG3-RELATED"/>
    <property type="match status" value="1"/>
</dbReference>
<dbReference type="SUPFAM" id="SSF51735">
    <property type="entry name" value="NAD(P)-binding Rossmann-fold domains"/>
    <property type="match status" value="1"/>
</dbReference>
<dbReference type="GO" id="GO:0035925">
    <property type="term" value="F:mRNA 3'-UTR AU-rich region binding"/>
    <property type="evidence" value="ECO:0007669"/>
    <property type="project" value="TreeGrafter"/>
</dbReference>
<dbReference type="GO" id="GO:0003960">
    <property type="term" value="F:quinone reductase (NADPH) activity"/>
    <property type="evidence" value="ECO:0007669"/>
    <property type="project" value="InterPro"/>
</dbReference>
<evidence type="ECO:0000256" key="3">
    <source>
        <dbReference type="RuleBase" id="RU361277"/>
    </source>
</evidence>
<dbReference type="InterPro" id="IPR013154">
    <property type="entry name" value="ADH-like_N"/>
</dbReference>
<dbReference type="InterPro" id="IPR036291">
    <property type="entry name" value="NAD(P)-bd_dom_sf"/>
</dbReference>
<dbReference type="Pfam" id="PF00107">
    <property type="entry name" value="ADH_zinc_N"/>
    <property type="match status" value="1"/>
</dbReference>
<evidence type="ECO:0000259" key="4">
    <source>
        <dbReference type="SMART" id="SM00829"/>
    </source>
</evidence>
<gene>
    <name evidence="5" type="ORF">CU102_08605</name>
</gene>
<proteinExistence type="inferred from homology"/>
<dbReference type="AlphaFoldDB" id="A0A2P7BSJ3"/>
<dbReference type="RefSeq" id="WP_106710684.1">
    <property type="nucleotide sequence ID" value="NZ_PGGO01000005.1"/>
</dbReference>
<sequence>MVKAVRIHQIGGPEVLTYEDISVGVPGPGEAHIRNEAIGLNFLDVYYRTGLYPSPTALPLIPGHEGAGVVLAVGSDVKDLKAGDRVAYTNPIGAYAEERLIPADRLVKVPDSIPLKQAASMMLKGLTAQYLLRQTYPVKKGDTILFHASAGGVGLIAGQWAKHLGAIVIGTAGSDEKIKLALDHGYDHVINYNTENFVERVKELTGGKGVDVVYDSVGKDTFDGSLDCLRPRGMLVCFGQSSGPVPPFDLGILSRKGSLYLTRPTLFVYIAAREALVDGANELFDLVAKGTIRIEIGQTYALKDVATAHRDLEARRTTGTTVLIP</sequence>
<dbReference type="FunFam" id="3.40.50.720:FF:000053">
    <property type="entry name" value="Quinone oxidoreductase 1"/>
    <property type="match status" value="1"/>
</dbReference>
<reference evidence="6" key="1">
    <citation type="submission" date="2017-11" db="EMBL/GenBank/DDBJ databases">
        <authorList>
            <person name="Kuznetsova I."/>
            <person name="Sazanova A."/>
            <person name="Chirak E."/>
            <person name="Safronova V."/>
            <person name="Willems A."/>
        </authorList>
    </citation>
    <scope>NUCLEOTIDE SEQUENCE [LARGE SCALE GENOMIC DNA]</scope>
    <source>
        <strain evidence="6">STM 196</strain>
    </source>
</reference>
<protein>
    <submittedName>
        <fullName evidence="5">Quinone oxidoreductase</fullName>
    </submittedName>
</protein>
<dbReference type="GO" id="GO:0005829">
    <property type="term" value="C:cytosol"/>
    <property type="evidence" value="ECO:0007669"/>
    <property type="project" value="TreeGrafter"/>
</dbReference>
<name>A0A2P7BSJ3_9HYPH</name>
<dbReference type="GO" id="GO:0070402">
    <property type="term" value="F:NADPH binding"/>
    <property type="evidence" value="ECO:0007669"/>
    <property type="project" value="TreeGrafter"/>
</dbReference>
<dbReference type="PROSITE" id="PS00059">
    <property type="entry name" value="ADH_ZINC"/>
    <property type="match status" value="1"/>
</dbReference>
<dbReference type="Gene3D" id="3.90.180.10">
    <property type="entry name" value="Medium-chain alcohol dehydrogenases, catalytic domain"/>
    <property type="match status" value="1"/>
</dbReference>
<dbReference type="PROSITE" id="PS01162">
    <property type="entry name" value="QOR_ZETA_CRYSTAL"/>
    <property type="match status" value="1"/>
</dbReference>
<evidence type="ECO:0000256" key="2">
    <source>
        <dbReference type="ARBA" id="ARBA00023002"/>
    </source>
</evidence>